<evidence type="ECO:0000313" key="3">
    <source>
        <dbReference type="Proteomes" id="UP000297535"/>
    </source>
</evidence>
<gene>
    <name evidence="2" type="ORF">EU555_26450</name>
</gene>
<sequence>MADERRTRGNARPGVSIPALSAVLLAAGTGLAQIVLVPIVLAQTALAQTALPSGAGASLATDPILAGPLPGGQDPDTFALRGTNPALSRSLPRAGARPAGGSASRSGARPRTPPQRRTRQPTTAIIRQTTQQDVSDDLRLRPTVQIPVSGLPDIATAGTPLLRRRLDPLDPYAPLGIRAGSLTLYPALQQSVGYDSNPDRSTVRRGSMVLRSQGELRVESDWSSHSLTGELRGGYFAYPDNPNANRPDGDGAMRLRLDVTRDTKVDVEGRYGLSTQRAGSPDLNAQVRDRPLVATYGGTVGVTQNFNRLQVTVSGLVDRQTFENAQLTDGTVLRQDDRNVNQFGLRLRTGYEIRPGFTPFVDTLVDTRIHDFVVDQYGLRRDSDGITVRGGTTFEVSRLLTGEVSGGYLSRRYADSRLRDVTGPVVDGAVTWAATPLTSLRVGASTGVIETIVPGASGIVTRTAVAELTHDLRRNLRLTLTGTLISNDYQGTSIREQGYSAGVKLDYRLNRWLGLRASYAREALRSTAVGSSYHADTYLVGLRVNP</sequence>
<comment type="caution">
    <text evidence="2">The sequence shown here is derived from an EMBL/GenBank/DDBJ whole genome shotgun (WGS) entry which is preliminary data.</text>
</comment>
<evidence type="ECO:0000256" key="1">
    <source>
        <dbReference type="SAM" id="MobiDB-lite"/>
    </source>
</evidence>
<dbReference type="Proteomes" id="UP000297535">
    <property type="component" value="Unassembled WGS sequence"/>
</dbReference>
<dbReference type="EMBL" id="SRLB01000025">
    <property type="protein sequence ID" value="TGD95776.1"/>
    <property type="molecule type" value="Genomic_DNA"/>
</dbReference>
<reference evidence="2 3" key="1">
    <citation type="submission" date="2019-04" db="EMBL/GenBank/DDBJ databases">
        <authorList>
            <person name="Feng G."/>
            <person name="Zhu H."/>
        </authorList>
    </citation>
    <scope>NUCLEOTIDE SEQUENCE [LARGE SCALE GENOMIC DNA]</scope>
    <source>
        <strain evidence="2 3">6HR-1</strain>
    </source>
</reference>
<feature type="compositionally biased region" description="Low complexity" evidence="1">
    <location>
        <begin position="120"/>
        <end position="132"/>
    </location>
</feature>
<proteinExistence type="predicted"/>
<dbReference type="OrthoDB" id="7398962at2"/>
<name>A0A4Z0NJW3_9HYPH</name>
<protein>
    <recommendedName>
        <fullName evidence="4">Outer membrane beta-barrel protein</fullName>
    </recommendedName>
</protein>
<dbReference type="AlphaFoldDB" id="A0A4Z0NJW3"/>
<evidence type="ECO:0008006" key="4">
    <source>
        <dbReference type="Google" id="ProtNLM"/>
    </source>
</evidence>
<organism evidence="2 3">
    <name type="scientific">Methylobacterium nonmethylotrophicum</name>
    <dbReference type="NCBI Taxonomy" id="1141884"/>
    <lineage>
        <taxon>Bacteria</taxon>
        <taxon>Pseudomonadati</taxon>
        <taxon>Pseudomonadota</taxon>
        <taxon>Alphaproteobacteria</taxon>
        <taxon>Hyphomicrobiales</taxon>
        <taxon>Methylobacteriaceae</taxon>
        <taxon>Methylobacterium</taxon>
    </lineage>
</organism>
<dbReference type="Pfam" id="PF10082">
    <property type="entry name" value="BBP2_2"/>
    <property type="match status" value="1"/>
</dbReference>
<accession>A0A4Z0NJW3</accession>
<feature type="compositionally biased region" description="Low complexity" evidence="1">
    <location>
        <begin position="88"/>
        <end position="110"/>
    </location>
</feature>
<evidence type="ECO:0000313" key="2">
    <source>
        <dbReference type="EMBL" id="TGD95776.1"/>
    </source>
</evidence>
<feature type="region of interest" description="Disordered" evidence="1">
    <location>
        <begin position="66"/>
        <end position="134"/>
    </location>
</feature>
<dbReference type="InterPro" id="IPR018759">
    <property type="entry name" value="BBP2_2"/>
</dbReference>
<keyword evidence="3" id="KW-1185">Reference proteome</keyword>